<name>A0A1Q3E0G3_LENED</name>
<dbReference type="Proteomes" id="UP000188533">
    <property type="component" value="Unassembled WGS sequence"/>
</dbReference>
<keyword evidence="3" id="KW-1185">Reference proteome</keyword>
<evidence type="ECO:0000313" key="3">
    <source>
        <dbReference type="Proteomes" id="UP000188533"/>
    </source>
</evidence>
<dbReference type="AlphaFoldDB" id="A0A1Q3E0G3"/>
<dbReference type="EMBL" id="BDGU01000035">
    <property type="protein sequence ID" value="GAW00680.1"/>
    <property type="molecule type" value="Genomic_DNA"/>
</dbReference>
<organism evidence="2 3">
    <name type="scientific">Lentinula edodes</name>
    <name type="common">Shiitake mushroom</name>
    <name type="synonym">Lentinus edodes</name>
    <dbReference type="NCBI Taxonomy" id="5353"/>
    <lineage>
        <taxon>Eukaryota</taxon>
        <taxon>Fungi</taxon>
        <taxon>Dikarya</taxon>
        <taxon>Basidiomycota</taxon>
        <taxon>Agaricomycotina</taxon>
        <taxon>Agaricomycetes</taxon>
        <taxon>Agaricomycetidae</taxon>
        <taxon>Agaricales</taxon>
        <taxon>Marasmiineae</taxon>
        <taxon>Omphalotaceae</taxon>
        <taxon>Lentinula</taxon>
    </lineage>
</organism>
<comment type="caution">
    <text evidence="2">The sequence shown here is derived from an EMBL/GenBank/DDBJ whole genome shotgun (WGS) entry which is preliminary data.</text>
</comment>
<dbReference type="STRING" id="5353.A0A1Q3E0G3"/>
<feature type="region of interest" description="Disordered" evidence="1">
    <location>
        <begin position="485"/>
        <end position="556"/>
    </location>
</feature>
<evidence type="ECO:0000313" key="2">
    <source>
        <dbReference type="EMBL" id="GAW00680.1"/>
    </source>
</evidence>
<reference evidence="2 3" key="2">
    <citation type="submission" date="2017-02" db="EMBL/GenBank/DDBJ databases">
        <title>A genome survey and senescence transcriptome analysis in Lentinula edodes.</title>
        <authorList>
            <person name="Sakamoto Y."/>
            <person name="Nakade K."/>
            <person name="Sato S."/>
            <person name="Yoshida Y."/>
            <person name="Miyazaki K."/>
            <person name="Natsume S."/>
            <person name="Konno N."/>
        </authorList>
    </citation>
    <scope>NUCLEOTIDE SEQUENCE [LARGE SCALE GENOMIC DNA]</scope>
    <source>
        <strain evidence="2 3">NBRC 111202</strain>
    </source>
</reference>
<reference evidence="2 3" key="1">
    <citation type="submission" date="2016-08" db="EMBL/GenBank/DDBJ databases">
        <authorList>
            <consortium name="Lentinula edodes genome sequencing consortium"/>
            <person name="Sakamoto Y."/>
            <person name="Nakade K."/>
            <person name="Sato S."/>
            <person name="Yoshida Y."/>
            <person name="Miyazaki K."/>
            <person name="Natsume S."/>
            <person name="Konno N."/>
        </authorList>
    </citation>
    <scope>NUCLEOTIDE SEQUENCE [LARGE SCALE GENOMIC DNA]</scope>
    <source>
        <strain evidence="2 3">NBRC 111202</strain>
    </source>
</reference>
<accession>A0A1Q3E0G3</accession>
<feature type="compositionally biased region" description="Gly residues" evidence="1">
    <location>
        <begin position="503"/>
        <end position="537"/>
    </location>
</feature>
<feature type="region of interest" description="Disordered" evidence="1">
    <location>
        <begin position="1"/>
        <end position="33"/>
    </location>
</feature>
<protein>
    <submittedName>
        <fullName evidence="2">Uncharacterized protein</fullName>
    </submittedName>
</protein>
<proteinExistence type="predicted"/>
<gene>
    <name evidence="2" type="ORF">LENED_002224</name>
</gene>
<evidence type="ECO:0000256" key="1">
    <source>
        <dbReference type="SAM" id="MobiDB-lite"/>
    </source>
</evidence>
<sequence>MLSQSMDQQAEDDTHLFSPQPQAPPIESSADQNPGLEVELSLASSVAIQVANFIGLSQEHRAILLHISQDIPNNSQEQLTPMFWALGILLKNREDSSLLRADIILIQNQLRQMHQSSEENVSLSATQKTDVLNACKNVVYGPRRMSYHNTAIVSDVLRYLNQNSSQNSFRAHFENPSSTFGQVLNKYIRDKASYAKNIIKDEWIRSMNGGVTKSAEMIAETMVGSTVNIGLQHTGRLLLAESKARGHLISLALRMMNFSPTRLTRTMAMLSLRGSGMTSMIFSSGNLKLIKKPGRAYGANFISVEWVEFYKQRAAYEMEMFPDDKIAAIPRVQPESVPQPSSMMMSGAAVMQTPQTHRSNILIYPTGQFSSPAPHMSGLGETHSPTPRMSGNRAALPALFNVFNNNHSPALSSHGQSSPYVLGMNTPTNVPQTQGRNTPIGMQGQMGMSILGSSVGGVGNMFNGTSSGMSGGISSGISGVIGGMGDRSDGLSGDASDGTSSGMNGGMSGGMSGGTSGGMSGRMNGGMSGGMNGGMSGGMSRDLLDSFARGPATSSG</sequence>